<dbReference type="RefSeq" id="WP_124934732.1">
    <property type="nucleotide sequence ID" value="NZ_RQZC01000032.1"/>
</dbReference>
<comment type="caution">
    <text evidence="1">The sequence shown here is derived from an EMBL/GenBank/DDBJ whole genome shotgun (WGS) entry which is preliminary data.</text>
</comment>
<accession>A0A3P1UQF4</accession>
<sequence length="82" mass="9245">MDKEDVLKLYSMFKADMAAMEQCINEKVDGRHDAAMIRLNDLYGAYDDLSTEAAAANVQLDRHKDWISQTALQVGVPYRHAA</sequence>
<keyword evidence="2" id="KW-1185">Reference proteome</keyword>
<organism evidence="1 2">
    <name type="scientific">Actinomyces bowdenii</name>
    <dbReference type="NCBI Taxonomy" id="131109"/>
    <lineage>
        <taxon>Bacteria</taxon>
        <taxon>Bacillati</taxon>
        <taxon>Actinomycetota</taxon>
        <taxon>Actinomycetes</taxon>
        <taxon>Actinomycetales</taxon>
        <taxon>Actinomycetaceae</taxon>
        <taxon>Actinomyces</taxon>
    </lineage>
</organism>
<gene>
    <name evidence="1" type="ORF">EII10_12030</name>
</gene>
<evidence type="ECO:0000313" key="1">
    <source>
        <dbReference type="EMBL" id="RRD23356.1"/>
    </source>
</evidence>
<proteinExistence type="predicted"/>
<dbReference type="AlphaFoldDB" id="A0A3P1UQF4"/>
<evidence type="ECO:0000313" key="2">
    <source>
        <dbReference type="Proteomes" id="UP000271272"/>
    </source>
</evidence>
<name>A0A3P1UQF4_9ACTO</name>
<reference evidence="1 2" key="1">
    <citation type="submission" date="2018-11" db="EMBL/GenBank/DDBJ databases">
        <title>Genomes From Bacteria Associated with the Canine Oral Cavity: a Test Case for Automated Genome-Based Taxonomic Assignment.</title>
        <authorList>
            <person name="Coil D.A."/>
            <person name="Jospin G."/>
            <person name="Darling A.E."/>
            <person name="Wallis C."/>
            <person name="Davis I.J."/>
            <person name="Harris S."/>
            <person name="Eisen J.A."/>
            <person name="Holcombe L.J."/>
            <person name="O'Flynn C."/>
        </authorList>
    </citation>
    <scope>NUCLEOTIDE SEQUENCE [LARGE SCALE GENOMIC DNA]</scope>
    <source>
        <strain evidence="1 2">OH5050</strain>
    </source>
</reference>
<dbReference type="Proteomes" id="UP000271272">
    <property type="component" value="Unassembled WGS sequence"/>
</dbReference>
<protein>
    <submittedName>
        <fullName evidence="1">Uncharacterized protein</fullName>
    </submittedName>
</protein>
<dbReference type="EMBL" id="RQZC01000032">
    <property type="protein sequence ID" value="RRD23356.1"/>
    <property type="molecule type" value="Genomic_DNA"/>
</dbReference>